<evidence type="ECO:0000313" key="2">
    <source>
        <dbReference type="EMBL" id="CAB3394272.1"/>
    </source>
</evidence>
<accession>A0A6F9ECQ8</accession>
<name>A0A6F9ECQ8_9BACL</name>
<dbReference type="Proteomes" id="UP000502196">
    <property type="component" value="Chromosome"/>
</dbReference>
<reference evidence="2 3" key="1">
    <citation type="submission" date="2020-04" db="EMBL/GenBank/DDBJ databases">
        <authorList>
            <person name="Hogendoorn C."/>
        </authorList>
    </citation>
    <scope>NUCLEOTIDE SEQUENCE [LARGE SCALE GENOMIC DNA]</scope>
    <source>
        <strain evidence="2">COOX1</strain>
    </source>
</reference>
<organism evidence="2 3">
    <name type="scientific">Kyrpidia spormannii</name>
    <dbReference type="NCBI Taxonomy" id="2055160"/>
    <lineage>
        <taxon>Bacteria</taxon>
        <taxon>Bacillati</taxon>
        <taxon>Bacillota</taxon>
        <taxon>Bacilli</taxon>
        <taxon>Bacillales</taxon>
        <taxon>Alicyclobacillaceae</taxon>
        <taxon>Kyrpidia</taxon>
    </lineage>
</organism>
<evidence type="ECO:0000313" key="3">
    <source>
        <dbReference type="Proteomes" id="UP000502196"/>
    </source>
</evidence>
<feature type="region of interest" description="Disordered" evidence="1">
    <location>
        <begin position="16"/>
        <end position="58"/>
    </location>
</feature>
<dbReference type="EMBL" id="LR792683">
    <property type="protein sequence ID" value="CAB3394272.1"/>
    <property type="molecule type" value="Genomic_DNA"/>
</dbReference>
<protein>
    <submittedName>
        <fullName evidence="2">Uncharacterized protein</fullName>
    </submittedName>
</protein>
<gene>
    <name evidence="2" type="ORF">COOX1_2331</name>
</gene>
<evidence type="ECO:0000256" key="1">
    <source>
        <dbReference type="SAM" id="MobiDB-lite"/>
    </source>
</evidence>
<sequence>MAEVARVVLERCCDETRRNSSEKARGSWLRDKLARLHPQNVHSPQRPRFPLALTPGSP</sequence>
<proteinExistence type="predicted"/>
<dbReference type="AlphaFoldDB" id="A0A6F9ECQ8"/>
<feature type="compositionally biased region" description="Basic and acidic residues" evidence="1">
    <location>
        <begin position="16"/>
        <end position="34"/>
    </location>
</feature>